<feature type="active site" description="For OMPdecase activity" evidence="8">
    <location>
        <position position="70"/>
    </location>
</feature>
<evidence type="ECO:0000256" key="5">
    <source>
        <dbReference type="ARBA" id="ARBA00023239"/>
    </source>
</evidence>
<evidence type="ECO:0000256" key="7">
    <source>
        <dbReference type="HAMAP-Rule" id="MF_01200"/>
    </source>
</evidence>
<comment type="catalytic activity">
    <reaction evidence="6 7 10">
        <text>orotidine 5'-phosphate + H(+) = UMP + CO2</text>
        <dbReference type="Rhea" id="RHEA:11596"/>
        <dbReference type="ChEBI" id="CHEBI:15378"/>
        <dbReference type="ChEBI" id="CHEBI:16526"/>
        <dbReference type="ChEBI" id="CHEBI:57538"/>
        <dbReference type="ChEBI" id="CHEBI:57865"/>
        <dbReference type="EC" id="4.1.1.23"/>
    </reaction>
</comment>
<comment type="function">
    <text evidence="1 7">Catalyzes the decarboxylation of orotidine 5'-monophosphate (OMP) to uridine 5'-monophosphate (UMP).</text>
</comment>
<dbReference type="CDD" id="cd04725">
    <property type="entry name" value="OMP_decarboxylase_like"/>
    <property type="match status" value="1"/>
</dbReference>
<dbReference type="SUPFAM" id="SSF51366">
    <property type="entry name" value="Ribulose-phoshate binding barrel"/>
    <property type="match status" value="1"/>
</dbReference>
<accession>A0AA37QC52</accession>
<feature type="active site" description="Proton donor" evidence="7">
    <location>
        <position position="67"/>
    </location>
</feature>
<dbReference type="GO" id="GO:0005829">
    <property type="term" value="C:cytosol"/>
    <property type="evidence" value="ECO:0007669"/>
    <property type="project" value="TreeGrafter"/>
</dbReference>
<proteinExistence type="inferred from homology"/>
<dbReference type="Proteomes" id="UP001161325">
    <property type="component" value="Unassembled WGS sequence"/>
</dbReference>
<protein>
    <recommendedName>
        <fullName evidence="7">Orotidine 5'-phosphate decarboxylase</fullName>
        <ecNumber evidence="7">4.1.1.23</ecNumber>
    </recommendedName>
    <alternativeName>
        <fullName evidence="7">OMP decarboxylase</fullName>
        <shortName evidence="7">OMPDCase</shortName>
        <shortName evidence="7">OMPdecase</shortName>
    </alternativeName>
</protein>
<keyword evidence="4 7" id="KW-0665">Pyrimidine biosynthesis</keyword>
<keyword evidence="13" id="KW-1185">Reference proteome</keyword>
<dbReference type="PROSITE" id="PS00156">
    <property type="entry name" value="OMPDECASE"/>
    <property type="match status" value="1"/>
</dbReference>
<dbReference type="GO" id="GO:0044205">
    <property type="term" value="P:'de novo' UMP biosynthetic process"/>
    <property type="evidence" value="ECO:0007669"/>
    <property type="project" value="UniProtKB-UniRule"/>
</dbReference>
<reference evidence="12" key="1">
    <citation type="submission" date="2022-08" db="EMBL/GenBank/DDBJ databases">
        <title>Draft genome sequencing of Roseisolibacter agri AW1220.</title>
        <authorList>
            <person name="Tobiishi Y."/>
            <person name="Tonouchi A."/>
        </authorList>
    </citation>
    <scope>NUCLEOTIDE SEQUENCE</scope>
    <source>
        <strain evidence="12">AW1220</strain>
    </source>
</reference>
<dbReference type="PANTHER" id="PTHR32119:SF2">
    <property type="entry name" value="OROTIDINE 5'-PHOSPHATE DECARBOXYLASE"/>
    <property type="match status" value="1"/>
</dbReference>
<dbReference type="NCBIfam" id="NF001273">
    <property type="entry name" value="PRK00230.1"/>
    <property type="match status" value="1"/>
</dbReference>
<evidence type="ECO:0000256" key="6">
    <source>
        <dbReference type="ARBA" id="ARBA00049157"/>
    </source>
</evidence>
<dbReference type="AlphaFoldDB" id="A0AA37QC52"/>
<evidence type="ECO:0000256" key="8">
    <source>
        <dbReference type="PIRSR" id="PIRSR614732-1"/>
    </source>
</evidence>
<dbReference type="InterPro" id="IPR011060">
    <property type="entry name" value="RibuloseP-bd_barrel"/>
</dbReference>
<dbReference type="HAMAP" id="MF_01200_B">
    <property type="entry name" value="OMPdecase_type1_B"/>
    <property type="match status" value="1"/>
</dbReference>
<feature type="active site" description="For OMPdecase activity" evidence="8">
    <location>
        <position position="67"/>
    </location>
</feature>
<feature type="active site" description="For OMPdecase activity" evidence="8">
    <location>
        <position position="65"/>
    </location>
</feature>
<feature type="binding site" evidence="7 9">
    <location>
        <position position="218"/>
    </location>
    <ligand>
        <name>substrate</name>
    </ligand>
</feature>
<feature type="domain" description="Orotidine 5'-phosphate decarboxylase" evidence="11">
    <location>
        <begin position="10"/>
        <end position="234"/>
    </location>
</feature>
<dbReference type="InterPro" id="IPR001754">
    <property type="entry name" value="OMPdeCOase_dom"/>
</dbReference>
<dbReference type="InterPro" id="IPR013785">
    <property type="entry name" value="Aldolase_TIM"/>
</dbReference>
<name>A0AA37QC52_9BACT</name>
<dbReference type="Gene3D" id="3.20.20.70">
    <property type="entry name" value="Aldolase class I"/>
    <property type="match status" value="1"/>
</dbReference>
<evidence type="ECO:0000256" key="2">
    <source>
        <dbReference type="ARBA" id="ARBA00004861"/>
    </source>
</evidence>
<comment type="caution">
    <text evidence="12">The sequence shown here is derived from an EMBL/GenBank/DDBJ whole genome shotgun (WGS) entry which is preliminary data.</text>
</comment>
<feature type="binding site" evidence="7 9">
    <location>
        <position position="198"/>
    </location>
    <ligand>
        <name>substrate</name>
    </ligand>
</feature>
<evidence type="ECO:0000256" key="1">
    <source>
        <dbReference type="ARBA" id="ARBA00002356"/>
    </source>
</evidence>
<dbReference type="RefSeq" id="WP_284352008.1">
    <property type="nucleotide sequence ID" value="NZ_BRXS01000006.1"/>
</dbReference>
<dbReference type="SMART" id="SM00934">
    <property type="entry name" value="OMPdecase"/>
    <property type="match status" value="1"/>
</dbReference>
<evidence type="ECO:0000313" key="13">
    <source>
        <dbReference type="Proteomes" id="UP001161325"/>
    </source>
</evidence>
<dbReference type="EC" id="4.1.1.23" evidence="7"/>
<keyword evidence="5 7" id="KW-0456">Lyase</keyword>
<evidence type="ECO:0000256" key="3">
    <source>
        <dbReference type="ARBA" id="ARBA00022793"/>
    </source>
</evidence>
<evidence type="ECO:0000256" key="9">
    <source>
        <dbReference type="PIRSR" id="PIRSR614732-2"/>
    </source>
</evidence>
<comment type="pathway">
    <text evidence="2 7 10">Pyrimidine metabolism; UMP biosynthesis via de novo pathway; UMP from orotate: step 2/2.</text>
</comment>
<organism evidence="12 13">
    <name type="scientific">Roseisolibacter agri</name>
    <dbReference type="NCBI Taxonomy" id="2014610"/>
    <lineage>
        <taxon>Bacteria</taxon>
        <taxon>Pseudomonadati</taxon>
        <taxon>Gemmatimonadota</taxon>
        <taxon>Gemmatimonadia</taxon>
        <taxon>Gemmatimonadales</taxon>
        <taxon>Gemmatimonadaceae</taxon>
        <taxon>Roseisolibacter</taxon>
    </lineage>
</organism>
<keyword evidence="3 7" id="KW-0210">Decarboxylase</keyword>
<dbReference type="PANTHER" id="PTHR32119">
    <property type="entry name" value="OROTIDINE 5'-PHOSPHATE DECARBOXYLASE"/>
    <property type="match status" value="1"/>
</dbReference>
<gene>
    <name evidence="7 12" type="primary">pyrF</name>
    <name evidence="12" type="ORF">rosag_40850</name>
</gene>
<dbReference type="GO" id="GO:0006207">
    <property type="term" value="P:'de novo' pyrimidine nucleobase biosynthetic process"/>
    <property type="evidence" value="ECO:0007669"/>
    <property type="project" value="InterPro"/>
</dbReference>
<dbReference type="NCBIfam" id="TIGR01740">
    <property type="entry name" value="pyrF"/>
    <property type="match status" value="1"/>
</dbReference>
<feature type="binding site" evidence="7 9">
    <location>
        <position position="38"/>
    </location>
    <ligand>
        <name>substrate</name>
    </ligand>
</feature>
<dbReference type="GO" id="GO:0004590">
    <property type="term" value="F:orotidine-5'-phosphate decarboxylase activity"/>
    <property type="evidence" value="ECO:0007669"/>
    <property type="project" value="UniProtKB-UniRule"/>
</dbReference>
<evidence type="ECO:0000256" key="4">
    <source>
        <dbReference type="ARBA" id="ARBA00022975"/>
    </source>
</evidence>
<feature type="binding site" evidence="7 9">
    <location>
        <position position="189"/>
    </location>
    <ligand>
        <name>substrate</name>
    </ligand>
</feature>
<feature type="binding site" evidence="7 9">
    <location>
        <position position="16"/>
    </location>
    <ligand>
        <name>substrate</name>
    </ligand>
</feature>
<dbReference type="InterPro" id="IPR014732">
    <property type="entry name" value="OMPdecase"/>
</dbReference>
<dbReference type="InterPro" id="IPR018089">
    <property type="entry name" value="OMPdecase_AS"/>
</dbReference>
<feature type="binding site" evidence="7">
    <location>
        <begin position="65"/>
        <end position="74"/>
    </location>
    <ligand>
        <name>substrate</name>
    </ligand>
</feature>
<evidence type="ECO:0000256" key="10">
    <source>
        <dbReference type="RuleBase" id="RU000512"/>
    </source>
</evidence>
<sequence>MTPTDPAPARGIVALDVPDRAAAVALVDRLGDACDFYKVGLELFTAEGPDVVRWLRGLGKDVFLDLKFHDIPNTVRGACRSAARLGVRLATVHAYGGPAMLAAAVEGAGDQGDAHGCGILAVSVLTSHSAADLGAAVGRPVSDVREEVLRLAGLARTAGTHGLVCSGHEAAAVRAAHGDALAPLVPGVRLAGDAAHDQARVVTPEGAVAAGARYVVLGRTVTAAPDPVAAMHAARAALR</sequence>
<evidence type="ECO:0000259" key="11">
    <source>
        <dbReference type="SMART" id="SM00934"/>
    </source>
</evidence>
<comment type="subunit">
    <text evidence="7">Homodimer.</text>
</comment>
<feature type="binding site" evidence="7 9">
    <location>
        <position position="126"/>
    </location>
    <ligand>
        <name>substrate</name>
    </ligand>
</feature>
<dbReference type="Pfam" id="PF00215">
    <property type="entry name" value="OMPdecase"/>
    <property type="match status" value="1"/>
</dbReference>
<dbReference type="InterPro" id="IPR047596">
    <property type="entry name" value="OMPdecase_bac"/>
</dbReference>
<comment type="similarity">
    <text evidence="7">Belongs to the OMP decarboxylase family. Type 1 subfamily.</text>
</comment>
<evidence type="ECO:0000313" key="12">
    <source>
        <dbReference type="EMBL" id="GLC27572.1"/>
    </source>
</evidence>
<feature type="binding site" evidence="7 9">
    <location>
        <position position="219"/>
    </location>
    <ligand>
        <name>substrate</name>
    </ligand>
</feature>
<dbReference type="EMBL" id="BRXS01000006">
    <property type="protein sequence ID" value="GLC27572.1"/>
    <property type="molecule type" value="Genomic_DNA"/>
</dbReference>